<name>A0ABP6QC43_9ACTN</name>
<evidence type="ECO:0000313" key="5">
    <source>
        <dbReference type="Proteomes" id="UP001501237"/>
    </source>
</evidence>
<dbReference type="PRINTS" id="PR00727">
    <property type="entry name" value="LEADERPTASE"/>
</dbReference>
<reference evidence="5" key="1">
    <citation type="journal article" date="2019" name="Int. J. Syst. Evol. Microbiol.">
        <title>The Global Catalogue of Microorganisms (GCM) 10K type strain sequencing project: providing services to taxonomists for standard genome sequencing and annotation.</title>
        <authorList>
            <consortium name="The Broad Institute Genomics Platform"/>
            <consortium name="The Broad Institute Genome Sequencing Center for Infectious Disease"/>
            <person name="Wu L."/>
            <person name="Ma J."/>
        </authorList>
    </citation>
    <scope>NUCLEOTIDE SEQUENCE [LARGE SCALE GENOMIC DNA]</scope>
    <source>
        <strain evidence="5">JCM 9377</strain>
    </source>
</reference>
<dbReference type="InterPro" id="IPR019533">
    <property type="entry name" value="Peptidase_S26"/>
</dbReference>
<dbReference type="Pfam" id="PF10502">
    <property type="entry name" value="Peptidase_S26"/>
    <property type="match status" value="1"/>
</dbReference>
<keyword evidence="5" id="KW-1185">Reference proteome</keyword>
<dbReference type="InterPro" id="IPR015927">
    <property type="entry name" value="Peptidase_S24_S26A/B/C"/>
</dbReference>
<dbReference type="SUPFAM" id="SSF51306">
    <property type="entry name" value="LexA/Signal peptidase"/>
    <property type="match status" value="1"/>
</dbReference>
<evidence type="ECO:0000256" key="1">
    <source>
        <dbReference type="ARBA" id="ARBA00004401"/>
    </source>
</evidence>
<protein>
    <submittedName>
        <fullName evidence="4">S26 family signal peptidase</fullName>
    </submittedName>
</protein>
<evidence type="ECO:0000259" key="2">
    <source>
        <dbReference type="Pfam" id="PF00717"/>
    </source>
</evidence>
<proteinExistence type="predicted"/>
<dbReference type="Proteomes" id="UP001501237">
    <property type="component" value="Unassembled WGS sequence"/>
</dbReference>
<evidence type="ECO:0000313" key="4">
    <source>
        <dbReference type="EMBL" id="GAA3211775.1"/>
    </source>
</evidence>
<dbReference type="InterPro" id="IPR000223">
    <property type="entry name" value="Pept_S26A_signal_pept_1"/>
</dbReference>
<comment type="caution">
    <text evidence="4">The sequence shown here is derived from an EMBL/GenBank/DDBJ whole genome shotgun (WGS) entry which is preliminary data.</text>
</comment>
<accession>A0ABP6QC43</accession>
<gene>
    <name evidence="4" type="ORF">GCM10010468_30680</name>
</gene>
<dbReference type="InterPro" id="IPR036286">
    <property type="entry name" value="LexA/Signal_pep-like_sf"/>
</dbReference>
<dbReference type="CDD" id="cd06462">
    <property type="entry name" value="Peptidase_S24_S26"/>
    <property type="match status" value="1"/>
</dbReference>
<dbReference type="RefSeq" id="WP_344828378.1">
    <property type="nucleotide sequence ID" value="NZ_BAAAUV010000006.1"/>
</dbReference>
<sequence length="159" mass="16374">MSVAISLCVGGLLTAIVLVAWLASSHLVITVTGSSMEPAYRDGDRVLVRRTGGVRPGQVVLVRQPLFDPSGHLPGAPAPAPERLLADRVLALKRVAAVEGGPVPAISGLDGDDGRVPEGKLVVLGDHPEASLDSRFLGYFAAADVLGVAVRTLSATRPA</sequence>
<organism evidence="4 5">
    <name type="scientific">Actinocorallia longicatena</name>
    <dbReference type="NCBI Taxonomy" id="111803"/>
    <lineage>
        <taxon>Bacteria</taxon>
        <taxon>Bacillati</taxon>
        <taxon>Actinomycetota</taxon>
        <taxon>Actinomycetes</taxon>
        <taxon>Streptosporangiales</taxon>
        <taxon>Thermomonosporaceae</taxon>
        <taxon>Actinocorallia</taxon>
    </lineage>
</organism>
<comment type="subcellular location">
    <subcellularLocation>
        <location evidence="1">Cell membrane</location>
        <topology evidence="1">Single-pass type II membrane protein</topology>
    </subcellularLocation>
</comment>
<dbReference type="Gene3D" id="2.10.109.10">
    <property type="entry name" value="Umud Fragment, subunit A"/>
    <property type="match status" value="1"/>
</dbReference>
<feature type="domain" description="Peptidase S24/S26A/S26B/S26C" evidence="2">
    <location>
        <begin position="23"/>
        <end position="64"/>
    </location>
</feature>
<dbReference type="Pfam" id="PF00717">
    <property type="entry name" value="Peptidase_S24"/>
    <property type="match status" value="1"/>
</dbReference>
<evidence type="ECO:0000259" key="3">
    <source>
        <dbReference type="Pfam" id="PF10502"/>
    </source>
</evidence>
<feature type="domain" description="Peptidase S26" evidence="3">
    <location>
        <begin position="114"/>
        <end position="150"/>
    </location>
</feature>
<dbReference type="EMBL" id="BAAAUV010000006">
    <property type="protein sequence ID" value="GAA3211775.1"/>
    <property type="molecule type" value="Genomic_DNA"/>
</dbReference>